<dbReference type="PANTHER" id="PTHR48111:SF22">
    <property type="entry name" value="REGULATOR OF RPOS"/>
    <property type="match status" value="1"/>
</dbReference>
<evidence type="ECO:0000256" key="6">
    <source>
        <dbReference type="ARBA" id="ARBA00023163"/>
    </source>
</evidence>
<dbReference type="PANTHER" id="PTHR48111">
    <property type="entry name" value="REGULATOR OF RPOS"/>
    <property type="match status" value="1"/>
</dbReference>
<dbReference type="CDD" id="cd00383">
    <property type="entry name" value="trans_reg_C"/>
    <property type="match status" value="1"/>
</dbReference>
<keyword evidence="2 8" id="KW-0597">Phosphoprotein</keyword>
<dbReference type="SUPFAM" id="SSF52172">
    <property type="entry name" value="CheY-like"/>
    <property type="match status" value="1"/>
</dbReference>
<keyword evidence="6" id="KW-0804">Transcription</keyword>
<dbReference type="SMART" id="SM00862">
    <property type="entry name" value="Trans_reg_C"/>
    <property type="match status" value="1"/>
</dbReference>
<dbReference type="Gene3D" id="6.10.250.690">
    <property type="match status" value="1"/>
</dbReference>
<evidence type="ECO:0000256" key="7">
    <source>
        <dbReference type="ARBA" id="ARBA00024867"/>
    </source>
</evidence>
<dbReference type="SMART" id="SM00448">
    <property type="entry name" value="REC"/>
    <property type="match status" value="1"/>
</dbReference>
<dbReference type="Pfam" id="PF00072">
    <property type="entry name" value="Response_reg"/>
    <property type="match status" value="1"/>
</dbReference>
<evidence type="ECO:0000259" key="10">
    <source>
        <dbReference type="PROSITE" id="PS50110"/>
    </source>
</evidence>
<evidence type="ECO:0000313" key="12">
    <source>
        <dbReference type="EMBL" id="RFT06599.1"/>
    </source>
</evidence>
<comment type="caution">
    <text evidence="12">The sequence shown here is derived from an EMBL/GenBank/DDBJ whole genome shotgun (WGS) entry which is preliminary data.</text>
</comment>
<dbReference type="InterPro" id="IPR001867">
    <property type="entry name" value="OmpR/PhoB-type_DNA-bd"/>
</dbReference>
<dbReference type="Gene3D" id="3.40.50.2300">
    <property type="match status" value="1"/>
</dbReference>
<dbReference type="InterPro" id="IPR011006">
    <property type="entry name" value="CheY-like_superfamily"/>
</dbReference>
<dbReference type="GO" id="GO:0005829">
    <property type="term" value="C:cytosol"/>
    <property type="evidence" value="ECO:0007669"/>
    <property type="project" value="TreeGrafter"/>
</dbReference>
<gene>
    <name evidence="12" type="ORF">DV520_06320</name>
</gene>
<dbReference type="FunFam" id="3.40.50.2300:FF:000002">
    <property type="entry name" value="DNA-binding response regulator PhoP"/>
    <property type="match status" value="1"/>
</dbReference>
<proteinExistence type="predicted"/>
<evidence type="ECO:0000256" key="5">
    <source>
        <dbReference type="ARBA" id="ARBA00023125"/>
    </source>
</evidence>
<dbReference type="GO" id="GO:0032993">
    <property type="term" value="C:protein-DNA complex"/>
    <property type="evidence" value="ECO:0007669"/>
    <property type="project" value="TreeGrafter"/>
</dbReference>
<name>A0A3E2B3J9_9FIRM</name>
<evidence type="ECO:0000256" key="3">
    <source>
        <dbReference type="ARBA" id="ARBA00023012"/>
    </source>
</evidence>
<dbReference type="InterPro" id="IPR001789">
    <property type="entry name" value="Sig_transdc_resp-reg_receiver"/>
</dbReference>
<dbReference type="PROSITE" id="PS50110">
    <property type="entry name" value="RESPONSE_REGULATORY"/>
    <property type="match status" value="1"/>
</dbReference>
<evidence type="ECO:0000256" key="1">
    <source>
        <dbReference type="ARBA" id="ARBA00018672"/>
    </source>
</evidence>
<dbReference type="EMBL" id="QQRQ01000008">
    <property type="protein sequence ID" value="RFT06599.1"/>
    <property type="molecule type" value="Genomic_DNA"/>
</dbReference>
<dbReference type="GO" id="GO:0000156">
    <property type="term" value="F:phosphorelay response regulator activity"/>
    <property type="evidence" value="ECO:0007669"/>
    <property type="project" value="TreeGrafter"/>
</dbReference>
<dbReference type="GO" id="GO:0006355">
    <property type="term" value="P:regulation of DNA-templated transcription"/>
    <property type="evidence" value="ECO:0007669"/>
    <property type="project" value="InterPro"/>
</dbReference>
<dbReference type="FunFam" id="1.10.10.10:FF:000005">
    <property type="entry name" value="Two-component system response regulator"/>
    <property type="match status" value="1"/>
</dbReference>
<dbReference type="InterPro" id="IPR039420">
    <property type="entry name" value="WalR-like"/>
</dbReference>
<evidence type="ECO:0000256" key="9">
    <source>
        <dbReference type="PROSITE-ProRule" id="PRU01091"/>
    </source>
</evidence>
<dbReference type="AlphaFoldDB" id="A0A3E2B3J9"/>
<dbReference type="GeneID" id="97995348"/>
<protein>
    <recommendedName>
        <fullName evidence="1">Stage 0 sporulation protein A homolog</fullName>
    </recommendedName>
</protein>
<reference evidence="12 13" key="1">
    <citation type="submission" date="2018-07" db="EMBL/GenBank/DDBJ databases">
        <title>GABA Modulating Bacteria of the Human Gut Microbiota.</title>
        <authorList>
            <person name="Strandwitz P."/>
            <person name="Kim K.H."/>
            <person name="Terekhova D."/>
            <person name="Liu J.K."/>
            <person name="Sharma A."/>
            <person name="Levering J."/>
            <person name="Mcdonald D."/>
            <person name="Dietrich D."/>
            <person name="Ramadhar T.R."/>
            <person name="Lekbua A."/>
            <person name="Mroue N."/>
            <person name="Liston C."/>
            <person name="Stewart E.J."/>
            <person name="Dubin M.J."/>
            <person name="Zengler K."/>
            <person name="Knight R."/>
            <person name="Gilbert J.A."/>
            <person name="Clardy J."/>
            <person name="Lewis K."/>
        </authorList>
    </citation>
    <scope>NUCLEOTIDE SEQUENCE [LARGE SCALE GENOMIC DNA]</scope>
    <source>
        <strain evidence="12 13">KLE1738</strain>
    </source>
</reference>
<keyword evidence="5 9" id="KW-0238">DNA-binding</keyword>
<keyword evidence="3" id="KW-0902">Two-component regulatory system</keyword>
<feature type="domain" description="Response regulatory" evidence="10">
    <location>
        <begin position="2"/>
        <end position="116"/>
    </location>
</feature>
<dbReference type="PROSITE" id="PS51755">
    <property type="entry name" value="OMPR_PHOB"/>
    <property type="match status" value="1"/>
</dbReference>
<keyword evidence="13" id="KW-1185">Reference proteome</keyword>
<dbReference type="InterPro" id="IPR036388">
    <property type="entry name" value="WH-like_DNA-bd_sf"/>
</dbReference>
<dbReference type="RefSeq" id="WP_117142176.1">
    <property type="nucleotide sequence ID" value="NZ_CAKXKJ010000004.1"/>
</dbReference>
<dbReference type="OrthoDB" id="9790454at2"/>
<keyword evidence="4" id="KW-0805">Transcription regulation</keyword>
<evidence type="ECO:0000256" key="2">
    <source>
        <dbReference type="ARBA" id="ARBA00022553"/>
    </source>
</evidence>
<sequence length="231" mass="26008">MRILVVEDEADLNLLLCKVLTKAGYTVDGCLDGEDAQAHLLGAAYDGILLDVMLPKKDGYTLVRELRDQGNDTPVLFLTARDSVADRVKGLDLGGDDYLVKPFDFAELLARIRAMTRKRVGQRTNRFTVGDLTLDTERRQAVRGGEEIPLLPKEFSILEYLVRNKEKVLSREQIEDQIWNYDYAGSSNNVDVYLSRLRKKIDGGREEKLIHTVRGMGWAIREPAAPKGGTR</sequence>
<dbReference type="Proteomes" id="UP000260649">
    <property type="component" value="Unassembled WGS sequence"/>
</dbReference>
<dbReference type="Pfam" id="PF00486">
    <property type="entry name" value="Trans_reg_C"/>
    <property type="match status" value="1"/>
</dbReference>
<accession>A0A3E2B3J9</accession>
<evidence type="ECO:0000256" key="8">
    <source>
        <dbReference type="PROSITE-ProRule" id="PRU00169"/>
    </source>
</evidence>
<dbReference type="Gene3D" id="1.10.10.10">
    <property type="entry name" value="Winged helix-like DNA-binding domain superfamily/Winged helix DNA-binding domain"/>
    <property type="match status" value="1"/>
</dbReference>
<evidence type="ECO:0000259" key="11">
    <source>
        <dbReference type="PROSITE" id="PS51755"/>
    </source>
</evidence>
<evidence type="ECO:0000256" key="4">
    <source>
        <dbReference type="ARBA" id="ARBA00023015"/>
    </source>
</evidence>
<feature type="domain" description="OmpR/PhoB-type" evidence="11">
    <location>
        <begin position="124"/>
        <end position="222"/>
    </location>
</feature>
<evidence type="ECO:0000313" key="13">
    <source>
        <dbReference type="Proteomes" id="UP000260649"/>
    </source>
</evidence>
<organism evidence="12 13">
    <name type="scientific">Evtepia gabavorous</name>
    <dbReference type="NCBI Taxonomy" id="2211183"/>
    <lineage>
        <taxon>Bacteria</taxon>
        <taxon>Bacillati</taxon>
        <taxon>Bacillota</taxon>
        <taxon>Clostridia</taxon>
        <taxon>Eubacteriales</taxon>
        <taxon>Evtepia</taxon>
    </lineage>
</organism>
<feature type="modified residue" description="4-aspartylphosphate" evidence="8">
    <location>
        <position position="51"/>
    </location>
</feature>
<comment type="function">
    <text evidence="7">May play the central regulatory role in sporulation. It may be an element of the effector pathway responsible for the activation of sporulation genes in response to nutritional stress. Spo0A may act in concert with spo0H (a sigma factor) to control the expression of some genes that are critical to the sporulation process.</text>
</comment>
<feature type="DNA-binding region" description="OmpR/PhoB-type" evidence="9">
    <location>
        <begin position="124"/>
        <end position="222"/>
    </location>
</feature>
<dbReference type="GO" id="GO:0000976">
    <property type="term" value="F:transcription cis-regulatory region binding"/>
    <property type="evidence" value="ECO:0007669"/>
    <property type="project" value="TreeGrafter"/>
</dbReference>